<proteinExistence type="predicted"/>
<gene>
    <name evidence="1" type="ORF">K0M31_000769</name>
</gene>
<accession>A0AA40KX56</accession>
<reference evidence="1" key="1">
    <citation type="submission" date="2021-10" db="EMBL/GenBank/DDBJ databases">
        <title>Melipona bicolor Genome sequencing and assembly.</title>
        <authorList>
            <person name="Araujo N.S."/>
            <person name="Arias M.C."/>
        </authorList>
    </citation>
    <scope>NUCLEOTIDE SEQUENCE</scope>
    <source>
        <strain evidence="1">USP_2M_L1-L4_2017</strain>
        <tissue evidence="1">Whole body</tissue>
    </source>
</reference>
<sequence length="227" mass="25248">MGESHAMGRSELKIETHGTAAEAAGVPTGRYSITRYVVCIAMVPGCSVISLSCPSAKGALLEDEASSRVLASHLRAEKSPRSPFSLVRLVITRQENAPPANDCFVIEAFREWAGTRLKRASELQRVHFFLVRCFFASQQLLELGLLSGRIRFKQYVTGSQCVSRLDNFRVNIRADDSLLNDTLIKHLRLEVGWLISVGERGQGRKGLMKVVARETAVSQEWEEKQCL</sequence>
<organism evidence="1 2">
    <name type="scientific">Melipona bicolor</name>
    <dbReference type="NCBI Taxonomy" id="60889"/>
    <lineage>
        <taxon>Eukaryota</taxon>
        <taxon>Metazoa</taxon>
        <taxon>Ecdysozoa</taxon>
        <taxon>Arthropoda</taxon>
        <taxon>Hexapoda</taxon>
        <taxon>Insecta</taxon>
        <taxon>Pterygota</taxon>
        <taxon>Neoptera</taxon>
        <taxon>Endopterygota</taxon>
        <taxon>Hymenoptera</taxon>
        <taxon>Apocrita</taxon>
        <taxon>Aculeata</taxon>
        <taxon>Apoidea</taxon>
        <taxon>Anthophila</taxon>
        <taxon>Apidae</taxon>
        <taxon>Melipona</taxon>
    </lineage>
</organism>
<evidence type="ECO:0000313" key="2">
    <source>
        <dbReference type="Proteomes" id="UP001177670"/>
    </source>
</evidence>
<comment type="caution">
    <text evidence="1">The sequence shown here is derived from an EMBL/GenBank/DDBJ whole genome shotgun (WGS) entry which is preliminary data.</text>
</comment>
<evidence type="ECO:0000313" key="1">
    <source>
        <dbReference type="EMBL" id="KAK1136203.1"/>
    </source>
</evidence>
<dbReference type="AlphaFoldDB" id="A0AA40KX56"/>
<dbReference type="Proteomes" id="UP001177670">
    <property type="component" value="Unassembled WGS sequence"/>
</dbReference>
<protein>
    <submittedName>
        <fullName evidence="1">Uncharacterized protein</fullName>
    </submittedName>
</protein>
<name>A0AA40KX56_9HYME</name>
<dbReference type="EMBL" id="JAHYIQ010000001">
    <property type="protein sequence ID" value="KAK1136203.1"/>
    <property type="molecule type" value="Genomic_DNA"/>
</dbReference>
<keyword evidence="2" id="KW-1185">Reference proteome</keyword>